<protein>
    <submittedName>
        <fullName evidence="1">Uncharacterized protein</fullName>
    </submittedName>
</protein>
<dbReference type="EMBL" id="JAYKXN010000001">
    <property type="protein sequence ID" value="KAK7318753.1"/>
    <property type="molecule type" value="Genomic_DNA"/>
</dbReference>
<reference evidence="1 2" key="1">
    <citation type="submission" date="2024-01" db="EMBL/GenBank/DDBJ databases">
        <title>The genomes of 5 underutilized Papilionoideae crops provide insights into root nodulation and disease resistance.</title>
        <authorList>
            <person name="Yuan L."/>
        </authorList>
    </citation>
    <scope>NUCLEOTIDE SEQUENCE [LARGE SCALE GENOMIC DNA]</scope>
    <source>
        <strain evidence="1">LY-2023</strain>
        <tissue evidence="1">Leaf</tissue>
    </source>
</reference>
<sequence length="131" mass="14723">MLNSLTAVTSLTQSYTASVEYGIVHLGSMGIPGSSSEGCYWCSVRTEVKEPHRRVRLLIPSLTRCLIISFGTGLREESIVIQQFRTSVIDLPAFLMMWHSVLGPRSGSWSPPRIKWILKWSWLGCKGRPKD</sequence>
<gene>
    <name evidence="1" type="ORF">RJT34_03460</name>
</gene>
<dbReference type="Proteomes" id="UP001359559">
    <property type="component" value="Unassembled WGS sequence"/>
</dbReference>
<accession>A0AAN9Q537</accession>
<keyword evidence="2" id="KW-1185">Reference proteome</keyword>
<dbReference type="AlphaFoldDB" id="A0AAN9Q537"/>
<name>A0AAN9Q537_CLITE</name>
<proteinExistence type="predicted"/>
<organism evidence="1 2">
    <name type="scientific">Clitoria ternatea</name>
    <name type="common">Butterfly pea</name>
    <dbReference type="NCBI Taxonomy" id="43366"/>
    <lineage>
        <taxon>Eukaryota</taxon>
        <taxon>Viridiplantae</taxon>
        <taxon>Streptophyta</taxon>
        <taxon>Embryophyta</taxon>
        <taxon>Tracheophyta</taxon>
        <taxon>Spermatophyta</taxon>
        <taxon>Magnoliopsida</taxon>
        <taxon>eudicotyledons</taxon>
        <taxon>Gunneridae</taxon>
        <taxon>Pentapetalae</taxon>
        <taxon>rosids</taxon>
        <taxon>fabids</taxon>
        <taxon>Fabales</taxon>
        <taxon>Fabaceae</taxon>
        <taxon>Papilionoideae</taxon>
        <taxon>50 kb inversion clade</taxon>
        <taxon>NPAAA clade</taxon>
        <taxon>indigoferoid/millettioid clade</taxon>
        <taxon>Phaseoleae</taxon>
        <taxon>Clitoria</taxon>
    </lineage>
</organism>
<evidence type="ECO:0000313" key="1">
    <source>
        <dbReference type="EMBL" id="KAK7318753.1"/>
    </source>
</evidence>
<comment type="caution">
    <text evidence="1">The sequence shown here is derived from an EMBL/GenBank/DDBJ whole genome shotgun (WGS) entry which is preliminary data.</text>
</comment>
<evidence type="ECO:0000313" key="2">
    <source>
        <dbReference type="Proteomes" id="UP001359559"/>
    </source>
</evidence>